<dbReference type="EMBL" id="SKBN01000050">
    <property type="protein sequence ID" value="TGJ85205.1"/>
    <property type="molecule type" value="Genomic_DNA"/>
</dbReference>
<evidence type="ECO:0000256" key="1">
    <source>
        <dbReference type="SAM" id="MobiDB-lite"/>
    </source>
</evidence>
<sequence length="474" mass="54792">MDKMRVERMIGTQDDSRGIQQNSLSENDVAVEERPTVKSNASFDDLPFELVVEALSYLDDYKDLIKHVRPSSYPLIICASRLAYSVFRAVPHKLQTQITLNNVEPEALQMALAVFYCTTGREASIPYTPWPGDEPKLQGYPPFEFSFELPFPTQRSEIAKFFFLSKVIQFGAERIVSKSLVHTDRVLGRKESSSVGSVASLTKEVRGRLEKKLYQYELAATALNHDEHGIYGDTTYDFTVFTSSPHRWLAGLLLEGVGSVEFQQLLTVEDLIFDDCWTFERDFHVSFGRDIVEAAKKVKASSLDPSYDPLGAEEVATPIDIQHVCRREGHQYCCAYKWTWFLATLQTFGLKWYKEMQEASPAKRKTLMFHAHKRHRSMQVVPIFRRYRPLGESTEPGYGRDYLRHSKIKLEQVDFPNTYVDKYFETVDRFYPSITPYNSYGDSLLRTGWWLWNDTHLSKIDFGRYQLTDECPKE</sequence>
<gene>
    <name evidence="2" type="ORF">E0Z10_g3539</name>
</gene>
<dbReference type="AlphaFoldDB" id="A0A4Z0Z1F2"/>
<name>A0A4Z0Z1F2_9PEZI</name>
<dbReference type="Proteomes" id="UP000297716">
    <property type="component" value="Unassembled WGS sequence"/>
</dbReference>
<protein>
    <submittedName>
        <fullName evidence="2">Uncharacterized protein</fullName>
    </submittedName>
</protein>
<dbReference type="OrthoDB" id="4776115at2759"/>
<reference evidence="2 3" key="1">
    <citation type="submission" date="2019-03" db="EMBL/GenBank/DDBJ databases">
        <title>Draft genome sequence of Xylaria hypoxylon DSM 108379, a ubiquitous saprotrophic-parasitic fungi on hardwood.</title>
        <authorList>
            <person name="Buettner E."/>
            <person name="Leonhardt S."/>
            <person name="Gebauer A.M."/>
            <person name="Liers C."/>
            <person name="Hofrichter M."/>
            <person name="Kellner H."/>
        </authorList>
    </citation>
    <scope>NUCLEOTIDE SEQUENCE [LARGE SCALE GENOMIC DNA]</scope>
    <source>
        <strain evidence="2 3">DSM 108379</strain>
    </source>
</reference>
<evidence type="ECO:0000313" key="3">
    <source>
        <dbReference type="Proteomes" id="UP000297716"/>
    </source>
</evidence>
<accession>A0A4Z0Z1F2</accession>
<keyword evidence="3" id="KW-1185">Reference proteome</keyword>
<organism evidence="2 3">
    <name type="scientific">Xylaria hypoxylon</name>
    <dbReference type="NCBI Taxonomy" id="37992"/>
    <lineage>
        <taxon>Eukaryota</taxon>
        <taxon>Fungi</taxon>
        <taxon>Dikarya</taxon>
        <taxon>Ascomycota</taxon>
        <taxon>Pezizomycotina</taxon>
        <taxon>Sordariomycetes</taxon>
        <taxon>Xylariomycetidae</taxon>
        <taxon>Xylariales</taxon>
        <taxon>Xylariaceae</taxon>
        <taxon>Xylaria</taxon>
    </lineage>
</organism>
<proteinExistence type="predicted"/>
<evidence type="ECO:0000313" key="2">
    <source>
        <dbReference type="EMBL" id="TGJ85205.1"/>
    </source>
</evidence>
<feature type="region of interest" description="Disordered" evidence="1">
    <location>
        <begin position="1"/>
        <end position="31"/>
    </location>
</feature>
<comment type="caution">
    <text evidence="2">The sequence shown here is derived from an EMBL/GenBank/DDBJ whole genome shotgun (WGS) entry which is preliminary data.</text>
</comment>